<dbReference type="InterPro" id="IPR006052">
    <property type="entry name" value="TNF_dom"/>
</dbReference>
<accession>A0ABD0W0G0</accession>
<keyword evidence="5" id="KW-1015">Disulfide bond</keyword>
<evidence type="ECO:0000256" key="6">
    <source>
        <dbReference type="ARBA" id="ARBA00023180"/>
    </source>
</evidence>
<dbReference type="Pfam" id="PF00229">
    <property type="entry name" value="TNF"/>
    <property type="match status" value="1"/>
</dbReference>
<comment type="caution">
    <text evidence="8">The sequence shown here is derived from an EMBL/GenBank/DDBJ whole genome shotgun (WGS) entry which is preliminary data.</text>
</comment>
<dbReference type="GO" id="GO:0005615">
    <property type="term" value="C:extracellular space"/>
    <property type="evidence" value="ECO:0007669"/>
    <property type="project" value="UniProtKB-KW"/>
</dbReference>
<organism evidence="8 9">
    <name type="scientific">Umbra pygmaea</name>
    <name type="common">Eastern mudminnow</name>
    <dbReference type="NCBI Taxonomy" id="75934"/>
    <lineage>
        <taxon>Eukaryota</taxon>
        <taxon>Metazoa</taxon>
        <taxon>Chordata</taxon>
        <taxon>Craniata</taxon>
        <taxon>Vertebrata</taxon>
        <taxon>Euteleostomi</taxon>
        <taxon>Actinopterygii</taxon>
        <taxon>Neopterygii</taxon>
        <taxon>Teleostei</taxon>
        <taxon>Protacanthopterygii</taxon>
        <taxon>Esociformes</taxon>
        <taxon>Umbridae</taxon>
        <taxon>Umbra</taxon>
    </lineage>
</organism>
<name>A0ABD0W0G0_UMBPY</name>
<evidence type="ECO:0000259" key="7">
    <source>
        <dbReference type="PROSITE" id="PS50049"/>
    </source>
</evidence>
<evidence type="ECO:0000313" key="9">
    <source>
        <dbReference type="Proteomes" id="UP001557470"/>
    </source>
</evidence>
<dbReference type="EMBL" id="JAGEUA010000010">
    <property type="protein sequence ID" value="KAL0963406.1"/>
    <property type="molecule type" value="Genomic_DNA"/>
</dbReference>
<feature type="domain" description="THD" evidence="7">
    <location>
        <begin position="102"/>
        <end position="245"/>
    </location>
</feature>
<dbReference type="PROSITE" id="PS50049">
    <property type="entry name" value="THD_2"/>
    <property type="match status" value="1"/>
</dbReference>
<comment type="subcellular location">
    <subcellularLocation>
        <location evidence="1">Secreted</location>
    </subcellularLocation>
</comment>
<dbReference type="Proteomes" id="UP001557470">
    <property type="component" value="Unassembled WGS sequence"/>
</dbReference>
<keyword evidence="9" id="KW-1185">Reference proteome</keyword>
<dbReference type="InterPro" id="IPR008983">
    <property type="entry name" value="Tumour_necrosis_fac-like_dom"/>
</dbReference>
<dbReference type="PANTHER" id="PTHR15151:SF24">
    <property type="entry name" value="A PROLIFERATION-INDUCING LIGAND-LIKE PROTEIN-RELATED"/>
    <property type="match status" value="1"/>
</dbReference>
<dbReference type="SMART" id="SM00207">
    <property type="entry name" value="TNF"/>
    <property type="match status" value="1"/>
</dbReference>
<proteinExistence type="inferred from homology"/>
<dbReference type="InterPro" id="IPR051748">
    <property type="entry name" value="TNF_Ligand_Superfamily"/>
</dbReference>
<gene>
    <name evidence="8" type="ORF">UPYG_G00306000</name>
</gene>
<evidence type="ECO:0000256" key="1">
    <source>
        <dbReference type="ARBA" id="ARBA00004613"/>
    </source>
</evidence>
<reference evidence="8 9" key="1">
    <citation type="submission" date="2024-06" db="EMBL/GenBank/DDBJ databases">
        <authorList>
            <person name="Pan Q."/>
            <person name="Wen M."/>
            <person name="Jouanno E."/>
            <person name="Zahm M."/>
            <person name="Klopp C."/>
            <person name="Cabau C."/>
            <person name="Louis A."/>
            <person name="Berthelot C."/>
            <person name="Parey E."/>
            <person name="Roest Crollius H."/>
            <person name="Montfort J."/>
            <person name="Robinson-Rechavi M."/>
            <person name="Bouchez O."/>
            <person name="Lampietro C."/>
            <person name="Lopez Roques C."/>
            <person name="Donnadieu C."/>
            <person name="Postlethwait J."/>
            <person name="Bobe J."/>
            <person name="Verreycken H."/>
            <person name="Guiguen Y."/>
        </authorList>
    </citation>
    <scope>NUCLEOTIDE SEQUENCE [LARGE SCALE GENOMIC DNA]</scope>
    <source>
        <strain evidence="8">Up_M1</strain>
        <tissue evidence="8">Testis</tissue>
    </source>
</reference>
<evidence type="ECO:0000256" key="3">
    <source>
        <dbReference type="ARBA" id="ARBA00022514"/>
    </source>
</evidence>
<dbReference type="SUPFAM" id="SSF49842">
    <property type="entry name" value="TNF-like"/>
    <property type="match status" value="1"/>
</dbReference>
<sequence>MPPVPLRHESGGNVPGSGGLSWPVLLLTLAAVTSSSLSALSLYHLLSLRAEVEGLRSEVFRRREEQHESMDGEALKQISTRFKRSIPDPSPLPRHENAVSQPCIQMMADNNRNTFQKEFALEPHTGIPWQVGLKRGSALEVNSDSILVKQDGYYFVYSQVYYMDTTFAMGHVVIRRKKNVVGDEAQHVTLFRCIQNMDPVYHYNTCYTGGVVKLEVGDVVELLIPRSTAKISLDGDSTFLGAVRLA</sequence>
<evidence type="ECO:0000256" key="2">
    <source>
        <dbReference type="ARBA" id="ARBA00008670"/>
    </source>
</evidence>
<dbReference type="PANTHER" id="PTHR15151">
    <property type="entry name" value="PROTEIN EIGER"/>
    <property type="match status" value="1"/>
</dbReference>
<evidence type="ECO:0000256" key="5">
    <source>
        <dbReference type="ARBA" id="ARBA00023157"/>
    </source>
</evidence>
<keyword evidence="3" id="KW-0202">Cytokine</keyword>
<keyword evidence="6" id="KW-0325">Glycoprotein</keyword>
<evidence type="ECO:0000256" key="4">
    <source>
        <dbReference type="ARBA" id="ARBA00022525"/>
    </source>
</evidence>
<dbReference type="AlphaFoldDB" id="A0ABD0W0G0"/>
<comment type="similarity">
    <text evidence="2">Belongs to the tumor necrosis factor family.</text>
</comment>
<protein>
    <recommendedName>
        <fullName evidence="7">THD domain-containing protein</fullName>
    </recommendedName>
</protein>
<evidence type="ECO:0000313" key="8">
    <source>
        <dbReference type="EMBL" id="KAL0963406.1"/>
    </source>
</evidence>
<keyword evidence="4" id="KW-0964">Secreted</keyword>
<dbReference type="GO" id="GO:0005125">
    <property type="term" value="F:cytokine activity"/>
    <property type="evidence" value="ECO:0007669"/>
    <property type="project" value="UniProtKB-KW"/>
</dbReference>
<dbReference type="Gene3D" id="2.60.120.40">
    <property type="match status" value="1"/>
</dbReference>